<keyword evidence="2" id="KW-1185">Reference proteome</keyword>
<sequence length="199" mass="22522">MTLPQKAIVLDLGNVLFEWGSESTSEAQPSLKTLLKCDQYSQYERGLISSERNFCESRGSELGIDASELEMVFQTARSSLEPNTALFSFVRTIKEQYGIPIYAMSNIPAKDIDYLHVTFPSHMNIFDKVFASGWTGLSKPDPAFFQLVMDGVSSLPDEVIFVDDKSWNIDQARRFGWRGIQFSGTDHLCKELKNISWQS</sequence>
<dbReference type="RefSeq" id="XP_056480693.1">
    <property type="nucleotide sequence ID" value="XM_056638704.1"/>
</dbReference>
<dbReference type="SUPFAM" id="SSF56784">
    <property type="entry name" value="HAD-like"/>
    <property type="match status" value="1"/>
</dbReference>
<dbReference type="EMBL" id="JAPZBU010000013">
    <property type="protein sequence ID" value="KAJ5369455.1"/>
    <property type="molecule type" value="Genomic_DNA"/>
</dbReference>
<dbReference type="AlphaFoldDB" id="A0A9W9S038"/>
<dbReference type="PANTHER" id="PTHR43611">
    <property type="entry name" value="ALPHA-D-GLUCOSE 1-PHOSPHATE PHOSPHATASE"/>
    <property type="match status" value="1"/>
</dbReference>
<dbReference type="InterPro" id="IPR006439">
    <property type="entry name" value="HAD-SF_hydro_IA"/>
</dbReference>
<dbReference type="Gene3D" id="3.40.50.1000">
    <property type="entry name" value="HAD superfamily/HAD-like"/>
    <property type="match status" value="1"/>
</dbReference>
<comment type="caution">
    <text evidence="1">The sequence shown here is derived from an EMBL/GenBank/DDBJ whole genome shotgun (WGS) entry which is preliminary data.</text>
</comment>
<dbReference type="NCBIfam" id="TIGR01509">
    <property type="entry name" value="HAD-SF-IA-v3"/>
    <property type="match status" value="1"/>
</dbReference>
<dbReference type="GeneID" id="81377684"/>
<dbReference type="InterPro" id="IPR036412">
    <property type="entry name" value="HAD-like_sf"/>
</dbReference>
<proteinExistence type="predicted"/>
<evidence type="ECO:0000313" key="1">
    <source>
        <dbReference type="EMBL" id="KAJ5369455.1"/>
    </source>
</evidence>
<dbReference type="InterPro" id="IPR023198">
    <property type="entry name" value="PGP-like_dom2"/>
</dbReference>
<organism evidence="1 2">
    <name type="scientific">Penicillium cosmopolitanum</name>
    <dbReference type="NCBI Taxonomy" id="1131564"/>
    <lineage>
        <taxon>Eukaryota</taxon>
        <taxon>Fungi</taxon>
        <taxon>Dikarya</taxon>
        <taxon>Ascomycota</taxon>
        <taxon>Pezizomycotina</taxon>
        <taxon>Eurotiomycetes</taxon>
        <taxon>Eurotiomycetidae</taxon>
        <taxon>Eurotiales</taxon>
        <taxon>Aspergillaceae</taxon>
        <taxon>Penicillium</taxon>
    </lineage>
</organism>
<dbReference type="PANTHER" id="PTHR43611:SF3">
    <property type="entry name" value="FLAVIN MONONUCLEOTIDE HYDROLASE 1, CHLOROPLATIC"/>
    <property type="match status" value="1"/>
</dbReference>
<dbReference type="Pfam" id="PF00702">
    <property type="entry name" value="Hydrolase"/>
    <property type="match status" value="1"/>
</dbReference>
<dbReference type="InterPro" id="IPR023214">
    <property type="entry name" value="HAD_sf"/>
</dbReference>
<dbReference type="Proteomes" id="UP001147747">
    <property type="component" value="Unassembled WGS sequence"/>
</dbReference>
<gene>
    <name evidence="1" type="ORF">N7509_014067</name>
</gene>
<reference evidence="1" key="1">
    <citation type="submission" date="2022-12" db="EMBL/GenBank/DDBJ databases">
        <authorList>
            <person name="Petersen C."/>
        </authorList>
    </citation>
    <scope>NUCLEOTIDE SEQUENCE</scope>
    <source>
        <strain evidence="1">IBT 29677</strain>
    </source>
</reference>
<dbReference type="OrthoDB" id="2012566at2759"/>
<evidence type="ECO:0000313" key="2">
    <source>
        <dbReference type="Proteomes" id="UP001147747"/>
    </source>
</evidence>
<dbReference type="GO" id="GO:0016791">
    <property type="term" value="F:phosphatase activity"/>
    <property type="evidence" value="ECO:0007669"/>
    <property type="project" value="UniProtKB-ARBA"/>
</dbReference>
<protein>
    <submittedName>
        <fullName evidence="1">Uncharacterized protein</fullName>
    </submittedName>
</protein>
<name>A0A9W9S038_9EURO</name>
<reference evidence="1" key="2">
    <citation type="journal article" date="2023" name="IMA Fungus">
        <title>Comparative genomic study of the Penicillium genus elucidates a diverse pangenome and 15 lateral gene transfer events.</title>
        <authorList>
            <person name="Petersen C."/>
            <person name="Sorensen T."/>
            <person name="Nielsen M.R."/>
            <person name="Sondergaard T.E."/>
            <person name="Sorensen J.L."/>
            <person name="Fitzpatrick D.A."/>
            <person name="Frisvad J.C."/>
            <person name="Nielsen K.L."/>
        </authorList>
    </citation>
    <scope>NUCLEOTIDE SEQUENCE</scope>
    <source>
        <strain evidence="1">IBT 29677</strain>
    </source>
</reference>
<dbReference type="Gene3D" id="1.10.150.240">
    <property type="entry name" value="Putative phosphatase, domain 2"/>
    <property type="match status" value="1"/>
</dbReference>
<accession>A0A9W9S038</accession>